<organism evidence="1 2">
    <name type="scientific">Desulfamplus magnetovallimortis</name>
    <dbReference type="NCBI Taxonomy" id="1246637"/>
    <lineage>
        <taxon>Bacteria</taxon>
        <taxon>Pseudomonadati</taxon>
        <taxon>Thermodesulfobacteriota</taxon>
        <taxon>Desulfobacteria</taxon>
        <taxon>Desulfobacterales</taxon>
        <taxon>Desulfobacteraceae</taxon>
        <taxon>Desulfamplus</taxon>
    </lineage>
</organism>
<name>A0A1W1HBT4_9BACT</name>
<gene>
    <name evidence="1" type="ORF">MTBBW1_2010008</name>
</gene>
<dbReference type="AlphaFoldDB" id="A0A1W1HBT4"/>
<reference evidence="1 2" key="1">
    <citation type="submission" date="2017-03" db="EMBL/GenBank/DDBJ databases">
        <authorList>
            <person name="Afonso C.L."/>
            <person name="Miller P.J."/>
            <person name="Scott M.A."/>
            <person name="Spackman E."/>
            <person name="Goraichik I."/>
            <person name="Dimitrov K.M."/>
            <person name="Suarez D.L."/>
            <person name="Swayne D.E."/>
        </authorList>
    </citation>
    <scope>NUCLEOTIDE SEQUENCE [LARGE SCALE GENOMIC DNA]</scope>
    <source>
        <strain evidence="1">PRJEB14757</strain>
    </source>
</reference>
<evidence type="ECO:0000313" key="1">
    <source>
        <dbReference type="EMBL" id="SLM29899.1"/>
    </source>
</evidence>
<dbReference type="Proteomes" id="UP000191931">
    <property type="component" value="Unassembled WGS sequence"/>
</dbReference>
<sequence length="93" mass="10586">MGLWKNGELLASADNVKTLPDSYEPEEDDFLQFKTGLYNKWYDSEINQLSIYFDDIELYIGDEISVEKICPECIDSTNGENITPISGLRLDKG</sequence>
<dbReference type="EMBL" id="FWEV01000115">
    <property type="protein sequence ID" value="SLM29899.1"/>
    <property type="molecule type" value="Genomic_DNA"/>
</dbReference>
<dbReference type="RefSeq" id="WP_080807026.1">
    <property type="nucleotide sequence ID" value="NZ_LT828556.1"/>
</dbReference>
<evidence type="ECO:0000313" key="2">
    <source>
        <dbReference type="Proteomes" id="UP000191931"/>
    </source>
</evidence>
<dbReference type="Gene3D" id="2.60.120.200">
    <property type="match status" value="1"/>
</dbReference>
<accession>A0A1W1HBT4</accession>
<keyword evidence="2" id="KW-1185">Reference proteome</keyword>
<protein>
    <submittedName>
        <fullName evidence="1">Uncharacterized protein</fullName>
    </submittedName>
</protein>
<proteinExistence type="predicted"/>